<gene>
    <name evidence="1" type="ORF">AVEN_213175_1</name>
</gene>
<organism evidence="1 2">
    <name type="scientific">Araneus ventricosus</name>
    <name type="common">Orbweaver spider</name>
    <name type="synonym">Epeira ventricosa</name>
    <dbReference type="NCBI Taxonomy" id="182803"/>
    <lineage>
        <taxon>Eukaryota</taxon>
        <taxon>Metazoa</taxon>
        <taxon>Ecdysozoa</taxon>
        <taxon>Arthropoda</taxon>
        <taxon>Chelicerata</taxon>
        <taxon>Arachnida</taxon>
        <taxon>Araneae</taxon>
        <taxon>Araneomorphae</taxon>
        <taxon>Entelegynae</taxon>
        <taxon>Araneoidea</taxon>
        <taxon>Araneidae</taxon>
        <taxon>Araneus</taxon>
    </lineage>
</organism>
<sequence length="119" mass="13828">MIKSKPDLRKVRGNCNIFKVNQEVNLSDFVTERSGKLFQKLNIDDAFLNLPSEEWKQNSNYLQGGERVRKLQVVNDTAERGVKLFQEFNTKGEEEKQFLLQVVEANRKAVPSKSTRKRL</sequence>
<dbReference type="PANTHER" id="PTHR46113:SF1">
    <property type="entry name" value="PEPTIDASE M17 LEUCYL AMINOPEPTIDASE N-TERMINAL DOMAIN-CONTAINING PROTEIN"/>
    <property type="match status" value="1"/>
</dbReference>
<dbReference type="Proteomes" id="UP000499080">
    <property type="component" value="Unassembled WGS sequence"/>
</dbReference>
<dbReference type="AlphaFoldDB" id="A0A4Y2I6C9"/>
<comment type="caution">
    <text evidence="1">The sequence shown here is derived from an EMBL/GenBank/DDBJ whole genome shotgun (WGS) entry which is preliminary data.</text>
</comment>
<dbReference type="OrthoDB" id="6626714at2759"/>
<accession>A0A4Y2I6C9</accession>
<protein>
    <submittedName>
        <fullName evidence="1">Uncharacterized protein</fullName>
    </submittedName>
</protein>
<reference evidence="1 2" key="1">
    <citation type="journal article" date="2019" name="Sci. Rep.">
        <title>Orb-weaving spider Araneus ventricosus genome elucidates the spidroin gene catalogue.</title>
        <authorList>
            <person name="Kono N."/>
            <person name="Nakamura H."/>
            <person name="Ohtoshi R."/>
            <person name="Moran D.A.P."/>
            <person name="Shinohara A."/>
            <person name="Yoshida Y."/>
            <person name="Fujiwara M."/>
            <person name="Mori M."/>
            <person name="Tomita M."/>
            <person name="Arakawa K."/>
        </authorList>
    </citation>
    <scope>NUCLEOTIDE SEQUENCE [LARGE SCALE GENOMIC DNA]</scope>
</reference>
<name>A0A4Y2I6C9_ARAVE</name>
<evidence type="ECO:0000313" key="1">
    <source>
        <dbReference type="EMBL" id="GBM72676.1"/>
    </source>
</evidence>
<dbReference type="PANTHER" id="PTHR46113">
    <property type="entry name" value="SNAC DOMAIN-CONTAINING PROTEIN"/>
    <property type="match status" value="1"/>
</dbReference>
<evidence type="ECO:0000313" key="2">
    <source>
        <dbReference type="Proteomes" id="UP000499080"/>
    </source>
</evidence>
<keyword evidence="2" id="KW-1185">Reference proteome</keyword>
<proteinExistence type="predicted"/>
<dbReference type="EMBL" id="BGPR01002393">
    <property type="protein sequence ID" value="GBM72676.1"/>
    <property type="molecule type" value="Genomic_DNA"/>
</dbReference>